<dbReference type="OrthoDB" id="10032414at2759"/>
<dbReference type="InterPro" id="IPR041426">
    <property type="entry name" value="Mos1_HTH"/>
</dbReference>
<dbReference type="Proteomes" id="UP000242457">
    <property type="component" value="Unassembled WGS sequence"/>
</dbReference>
<dbReference type="AlphaFoldDB" id="A0A2A3E3A1"/>
<organism evidence="2 3">
    <name type="scientific">Apis cerana cerana</name>
    <name type="common">Oriental honeybee</name>
    <dbReference type="NCBI Taxonomy" id="94128"/>
    <lineage>
        <taxon>Eukaryota</taxon>
        <taxon>Metazoa</taxon>
        <taxon>Ecdysozoa</taxon>
        <taxon>Arthropoda</taxon>
        <taxon>Hexapoda</taxon>
        <taxon>Insecta</taxon>
        <taxon>Pterygota</taxon>
        <taxon>Neoptera</taxon>
        <taxon>Endopterygota</taxon>
        <taxon>Hymenoptera</taxon>
        <taxon>Apocrita</taxon>
        <taxon>Aculeata</taxon>
        <taxon>Apoidea</taxon>
        <taxon>Anthophila</taxon>
        <taxon>Apidae</taxon>
        <taxon>Apis</taxon>
    </lineage>
</organism>
<dbReference type="Pfam" id="PF17906">
    <property type="entry name" value="HTH_48"/>
    <property type="match status" value="1"/>
</dbReference>
<dbReference type="GO" id="GO:0032259">
    <property type="term" value="P:methylation"/>
    <property type="evidence" value="ECO:0007669"/>
    <property type="project" value="UniProtKB-KW"/>
</dbReference>
<evidence type="ECO:0000313" key="3">
    <source>
        <dbReference type="Proteomes" id="UP000242457"/>
    </source>
</evidence>
<evidence type="ECO:0000313" key="2">
    <source>
        <dbReference type="EMBL" id="PBC25772.1"/>
    </source>
</evidence>
<protein>
    <submittedName>
        <fullName evidence="2">Histone-lysine N-methyltransferase SETMAR</fullName>
    </submittedName>
</protein>
<keyword evidence="3" id="KW-1185">Reference proteome</keyword>
<name>A0A2A3E3A1_APICC</name>
<reference evidence="2 3" key="1">
    <citation type="submission" date="2014-07" db="EMBL/GenBank/DDBJ databases">
        <title>Genomic and transcriptomic analysis on Apis cerana provide comprehensive insights into honey bee biology.</title>
        <authorList>
            <person name="Diao Q."/>
            <person name="Sun L."/>
            <person name="Zheng H."/>
            <person name="Zheng H."/>
            <person name="Xu S."/>
            <person name="Wang S."/>
            <person name="Zeng Z."/>
            <person name="Hu F."/>
            <person name="Su S."/>
            <person name="Wu J."/>
        </authorList>
    </citation>
    <scope>NUCLEOTIDE SEQUENCE [LARGE SCALE GENOMIC DNA]</scope>
    <source>
        <tissue evidence="2">Pupae without intestine</tissue>
    </source>
</reference>
<feature type="domain" description="Mos1 transposase HTH" evidence="1">
    <location>
        <begin position="1"/>
        <end position="43"/>
    </location>
</feature>
<dbReference type="Gene3D" id="1.10.10.1450">
    <property type="match status" value="1"/>
</dbReference>
<accession>A0A2A3E3A1</accession>
<keyword evidence="2" id="KW-0489">Methyltransferase</keyword>
<gene>
    <name evidence="2" type="ORF">APICC_01596</name>
</gene>
<keyword evidence="2" id="KW-0808">Transferase</keyword>
<dbReference type="GO" id="GO:0008168">
    <property type="term" value="F:methyltransferase activity"/>
    <property type="evidence" value="ECO:0007669"/>
    <property type="project" value="UniProtKB-KW"/>
</dbReference>
<proteinExistence type="predicted"/>
<sequence length="69" mass="8036">MLYCFKKDDGVNDTADKICTVYENGATTITIIRNWFKRFRTGNFDLKDEERLLQPPSSNGYGSYQNHTH</sequence>
<dbReference type="EMBL" id="KZ288433">
    <property type="protein sequence ID" value="PBC25772.1"/>
    <property type="molecule type" value="Genomic_DNA"/>
</dbReference>
<evidence type="ECO:0000259" key="1">
    <source>
        <dbReference type="Pfam" id="PF17906"/>
    </source>
</evidence>